<feature type="compositionally biased region" description="Low complexity" evidence="1">
    <location>
        <begin position="1"/>
        <end position="16"/>
    </location>
</feature>
<dbReference type="PANTHER" id="PTHR33327">
    <property type="entry name" value="ENDONUCLEASE"/>
    <property type="match status" value="1"/>
</dbReference>
<evidence type="ECO:0000259" key="2">
    <source>
        <dbReference type="Pfam" id="PF23055"/>
    </source>
</evidence>
<dbReference type="PANTHER" id="PTHR33327:SF3">
    <property type="entry name" value="RNA-DIRECTED DNA POLYMERASE"/>
    <property type="match status" value="1"/>
</dbReference>
<keyword evidence="4" id="KW-1185">Reference proteome</keyword>
<dbReference type="GeneID" id="119629372"/>
<dbReference type="Proteomes" id="UP000005204">
    <property type="component" value="Unassembled WGS sequence"/>
</dbReference>
<dbReference type="InterPro" id="IPR055469">
    <property type="entry name" value="DUF7041"/>
</dbReference>
<sequence>MANQDGGSKSNNGSSKTFTPSDTTDIYRIGVRPPSFWAEEPAVWFSQLEGNFVLSGIKDDDTKFYYVTSTLEHRYAAEVKDIIVSPPKTGKYERLKSELIKRLSTSREKEVKQLLMHEELGDRRPSQFLRHLQQLAGPTVPEEFIKTIWTSRLPTTLQPIIVSQKRLDLLALADLADSVHEIIPCSPQIATTSALKATEPSLASMAKQIDELSQAVEGCYNNTDLGRNTSFPPCSRMKKNHDEKAAEKEIPEKETPDNEGPVKKTRSGRTVRLPMYYRP</sequence>
<reference evidence="4" key="1">
    <citation type="journal article" date="2008" name="Insect Biochem. Mol. Biol.">
        <title>The genome of a lepidopteran model insect, the silkworm Bombyx mori.</title>
        <authorList>
            <consortium name="International Silkworm Genome Consortium"/>
        </authorList>
    </citation>
    <scope>NUCLEOTIDE SEQUENCE [LARGE SCALE GENOMIC DNA]</scope>
    <source>
        <strain evidence="4">p50T</strain>
    </source>
</reference>
<dbReference type="KEGG" id="bmor:119629372"/>
<organism evidence="3 4">
    <name type="scientific">Bombyx mori</name>
    <name type="common">Silk moth</name>
    <dbReference type="NCBI Taxonomy" id="7091"/>
    <lineage>
        <taxon>Eukaryota</taxon>
        <taxon>Metazoa</taxon>
        <taxon>Ecdysozoa</taxon>
        <taxon>Arthropoda</taxon>
        <taxon>Hexapoda</taxon>
        <taxon>Insecta</taxon>
        <taxon>Pterygota</taxon>
        <taxon>Neoptera</taxon>
        <taxon>Endopterygota</taxon>
        <taxon>Lepidoptera</taxon>
        <taxon>Glossata</taxon>
        <taxon>Ditrysia</taxon>
        <taxon>Bombycoidea</taxon>
        <taxon>Bombycidae</taxon>
        <taxon>Bombycinae</taxon>
        <taxon>Bombyx</taxon>
    </lineage>
</organism>
<proteinExistence type="predicted"/>
<accession>A0A8R2R123</accession>
<feature type="compositionally biased region" description="Basic and acidic residues" evidence="1">
    <location>
        <begin position="240"/>
        <end position="262"/>
    </location>
</feature>
<name>A0A8R2R123_BOMMO</name>
<dbReference type="EnsemblMetazoa" id="XM_038015049.1">
    <property type="protein sequence ID" value="XP_037870977.1"/>
    <property type="gene ID" value="LOC119629372"/>
</dbReference>
<evidence type="ECO:0000313" key="3">
    <source>
        <dbReference type="EnsemblMetazoa" id="XP_037870977.1"/>
    </source>
</evidence>
<feature type="region of interest" description="Disordered" evidence="1">
    <location>
        <begin position="1"/>
        <end position="24"/>
    </location>
</feature>
<protein>
    <recommendedName>
        <fullName evidence="2">DUF7041 domain-containing protein</fullName>
    </recommendedName>
</protein>
<dbReference type="RefSeq" id="XP_037870977.1">
    <property type="nucleotide sequence ID" value="XM_038015049.1"/>
</dbReference>
<dbReference type="AlphaFoldDB" id="A0A8R2R123"/>
<feature type="region of interest" description="Disordered" evidence="1">
    <location>
        <begin position="227"/>
        <end position="279"/>
    </location>
</feature>
<feature type="domain" description="DUF7041" evidence="2">
    <location>
        <begin position="34"/>
        <end position="115"/>
    </location>
</feature>
<evidence type="ECO:0000256" key="1">
    <source>
        <dbReference type="SAM" id="MobiDB-lite"/>
    </source>
</evidence>
<dbReference type="Pfam" id="PF23055">
    <property type="entry name" value="DUF7041"/>
    <property type="match status" value="1"/>
</dbReference>
<reference evidence="3" key="2">
    <citation type="submission" date="2022-06" db="UniProtKB">
        <authorList>
            <consortium name="EnsemblMetazoa"/>
        </authorList>
    </citation>
    <scope>IDENTIFICATION</scope>
    <source>
        <strain evidence="3">p50T (Dazao)</strain>
    </source>
</reference>
<evidence type="ECO:0000313" key="4">
    <source>
        <dbReference type="Proteomes" id="UP000005204"/>
    </source>
</evidence>